<dbReference type="SUPFAM" id="SSF81383">
    <property type="entry name" value="F-box domain"/>
    <property type="match status" value="1"/>
</dbReference>
<accession>D5ADF8</accession>
<feature type="region of interest" description="Disordered" evidence="1">
    <location>
        <begin position="24"/>
        <end position="44"/>
    </location>
</feature>
<dbReference type="SUPFAM" id="SSF54106">
    <property type="entry name" value="LysM domain"/>
    <property type="match status" value="1"/>
</dbReference>
<dbReference type="AlphaFoldDB" id="D5ADF8"/>
<dbReference type="PANTHER" id="PTHR20932:SF8">
    <property type="entry name" value="LD22649P"/>
    <property type="match status" value="1"/>
</dbReference>
<dbReference type="InterPro" id="IPR036779">
    <property type="entry name" value="LysM_dom_sf"/>
</dbReference>
<name>D5ADF8_PICSI</name>
<dbReference type="CDD" id="cd09917">
    <property type="entry name" value="F-box_SF"/>
    <property type="match status" value="1"/>
</dbReference>
<feature type="domain" description="LysM" evidence="2">
    <location>
        <begin position="118"/>
        <end position="162"/>
    </location>
</feature>
<dbReference type="InterPro" id="IPR018392">
    <property type="entry name" value="LysM"/>
</dbReference>
<dbReference type="PANTHER" id="PTHR20932">
    <property type="entry name" value="LYSM AND PUTATIVE PEPTIDOGLYCAN-BINDING DOMAIN-CONTAINING PROTEIN"/>
    <property type="match status" value="1"/>
</dbReference>
<dbReference type="EMBL" id="BT124316">
    <property type="protein sequence ID" value="ADE77577.1"/>
    <property type="molecule type" value="mRNA"/>
</dbReference>
<proteinExistence type="evidence at transcript level"/>
<evidence type="ECO:0000313" key="3">
    <source>
        <dbReference type="EMBL" id="ADE77577.1"/>
    </source>
</evidence>
<dbReference type="InterPro" id="IPR045030">
    <property type="entry name" value="LYSM1-4"/>
</dbReference>
<dbReference type="SMART" id="SM00256">
    <property type="entry name" value="FBOX"/>
    <property type="match status" value="1"/>
</dbReference>
<protein>
    <recommendedName>
        <fullName evidence="2">LysM domain-containing protein</fullName>
    </recommendedName>
</protein>
<dbReference type="Pfam" id="PF00646">
    <property type="entry name" value="F-box"/>
    <property type="match status" value="1"/>
</dbReference>
<evidence type="ECO:0000256" key="1">
    <source>
        <dbReference type="SAM" id="MobiDB-lite"/>
    </source>
</evidence>
<reference evidence="3" key="1">
    <citation type="submission" date="2010-04" db="EMBL/GenBank/DDBJ databases">
        <authorList>
            <person name="Reid K.E."/>
            <person name="Liao N."/>
            <person name="Chan S."/>
            <person name="Docking R."/>
            <person name="Taylor G."/>
            <person name="Moore R."/>
            <person name="Mayo M."/>
            <person name="Munro S."/>
            <person name="King J."/>
            <person name="Yanchuk A."/>
            <person name="Holt R."/>
            <person name="Jones S."/>
            <person name="Marra M."/>
            <person name="Ritland C.E."/>
            <person name="Ritland K."/>
            <person name="Bohlmann J."/>
        </authorList>
    </citation>
    <scope>NUCLEOTIDE SEQUENCE</scope>
    <source>
        <tissue evidence="3">Bud</tissue>
    </source>
</reference>
<dbReference type="Gene3D" id="3.10.350.10">
    <property type="entry name" value="LysM domain"/>
    <property type="match status" value="1"/>
</dbReference>
<dbReference type="InterPro" id="IPR001810">
    <property type="entry name" value="F-box_dom"/>
</dbReference>
<dbReference type="PROSITE" id="PS51782">
    <property type="entry name" value="LYSM"/>
    <property type="match status" value="1"/>
</dbReference>
<feature type="compositionally biased region" description="Basic and acidic residues" evidence="1">
    <location>
        <begin position="24"/>
        <end position="35"/>
    </location>
</feature>
<dbReference type="Gene3D" id="1.20.1280.50">
    <property type="match status" value="1"/>
</dbReference>
<dbReference type="Pfam" id="PF01476">
    <property type="entry name" value="LysM"/>
    <property type="match status" value="1"/>
</dbReference>
<sequence length="261" mass="29616">MWEELILPPATPNSLDVESCRLEHTPDENSRERMETPPNSNPDSWCSLSKDLWRSILERLSAAELSRAACVCSMWNSIASESQLQINAFKAPWKLKEVVGRPSSGSFWHDNSLGRFAISHKLERSDTMAGLAVKYQVHVTDIRRLNNMMSDHGIYSRERLLIPVIQPEILVNGTCYIELDIYAKREVAVLYLEGAPDGKSSYLTNSVPEKTKRRLLDSMKRSLQADDGTVEYYLSISNGNLRNAFAQFSHDLGWEQGHRTS</sequence>
<dbReference type="InterPro" id="IPR036047">
    <property type="entry name" value="F-box-like_dom_sf"/>
</dbReference>
<evidence type="ECO:0000259" key="2">
    <source>
        <dbReference type="PROSITE" id="PS51782"/>
    </source>
</evidence>
<organism evidence="3">
    <name type="scientific">Picea sitchensis</name>
    <name type="common">Sitka spruce</name>
    <name type="synonym">Pinus sitchensis</name>
    <dbReference type="NCBI Taxonomy" id="3332"/>
    <lineage>
        <taxon>Eukaryota</taxon>
        <taxon>Viridiplantae</taxon>
        <taxon>Streptophyta</taxon>
        <taxon>Embryophyta</taxon>
        <taxon>Tracheophyta</taxon>
        <taxon>Spermatophyta</taxon>
        <taxon>Pinopsida</taxon>
        <taxon>Pinidae</taxon>
        <taxon>Conifers I</taxon>
        <taxon>Pinales</taxon>
        <taxon>Pinaceae</taxon>
        <taxon>Picea</taxon>
    </lineage>
</organism>